<dbReference type="InterPro" id="IPR017972">
    <property type="entry name" value="Cyt_P450_CS"/>
</dbReference>
<dbReference type="InterPro" id="IPR050479">
    <property type="entry name" value="CYP11_CYP27_families"/>
</dbReference>
<evidence type="ECO:0000256" key="1">
    <source>
        <dbReference type="ARBA" id="ARBA00001971"/>
    </source>
</evidence>
<dbReference type="SUPFAM" id="SSF48264">
    <property type="entry name" value="Cytochrome P450"/>
    <property type="match status" value="2"/>
</dbReference>
<dbReference type="PANTHER" id="PTHR24279:SF120">
    <property type="entry name" value="CYTOCHROME P450"/>
    <property type="match status" value="1"/>
</dbReference>
<dbReference type="CDD" id="cd11054">
    <property type="entry name" value="CYP24A1-like"/>
    <property type="match status" value="1"/>
</dbReference>
<evidence type="ECO:0000313" key="10">
    <source>
        <dbReference type="EMBL" id="KPJ10552.1"/>
    </source>
</evidence>
<dbReference type="Proteomes" id="UP000053240">
    <property type="component" value="Unassembled WGS sequence"/>
</dbReference>
<dbReference type="PROSITE" id="PS00086">
    <property type="entry name" value="CYTOCHROME_P450"/>
    <property type="match status" value="1"/>
</dbReference>
<keyword evidence="7 9" id="KW-0503">Monooxygenase</keyword>
<dbReference type="GO" id="GO:0005506">
    <property type="term" value="F:iron ion binding"/>
    <property type="evidence" value="ECO:0007669"/>
    <property type="project" value="InterPro"/>
</dbReference>
<evidence type="ECO:0000256" key="5">
    <source>
        <dbReference type="ARBA" id="ARBA00023002"/>
    </source>
</evidence>
<accession>A0A194QYL5</accession>
<organism evidence="10 11">
    <name type="scientific">Papilio machaon</name>
    <name type="common">Old World swallowtail butterfly</name>
    <dbReference type="NCBI Taxonomy" id="76193"/>
    <lineage>
        <taxon>Eukaryota</taxon>
        <taxon>Metazoa</taxon>
        <taxon>Ecdysozoa</taxon>
        <taxon>Arthropoda</taxon>
        <taxon>Hexapoda</taxon>
        <taxon>Insecta</taxon>
        <taxon>Pterygota</taxon>
        <taxon>Neoptera</taxon>
        <taxon>Endopterygota</taxon>
        <taxon>Lepidoptera</taxon>
        <taxon>Glossata</taxon>
        <taxon>Ditrysia</taxon>
        <taxon>Papilionoidea</taxon>
        <taxon>Papilionidae</taxon>
        <taxon>Papilioninae</taxon>
        <taxon>Papilio</taxon>
    </lineage>
</organism>
<proteinExistence type="inferred from homology"/>
<dbReference type="InterPro" id="IPR001128">
    <property type="entry name" value="Cyt_P450"/>
</dbReference>
<dbReference type="Gene3D" id="1.10.630.10">
    <property type="entry name" value="Cytochrome P450"/>
    <property type="match status" value="2"/>
</dbReference>
<evidence type="ECO:0000256" key="6">
    <source>
        <dbReference type="ARBA" id="ARBA00023004"/>
    </source>
</evidence>
<keyword evidence="5 9" id="KW-0560">Oxidoreductase</keyword>
<evidence type="ECO:0000313" key="11">
    <source>
        <dbReference type="Proteomes" id="UP000053240"/>
    </source>
</evidence>
<evidence type="ECO:0000256" key="9">
    <source>
        <dbReference type="RuleBase" id="RU000461"/>
    </source>
</evidence>
<keyword evidence="3 8" id="KW-0349">Heme</keyword>
<reference evidence="10 11" key="1">
    <citation type="journal article" date="2015" name="Nat. Commun.">
        <title>Outbred genome sequencing and CRISPR/Cas9 gene editing in butterflies.</title>
        <authorList>
            <person name="Li X."/>
            <person name="Fan D."/>
            <person name="Zhang W."/>
            <person name="Liu G."/>
            <person name="Zhang L."/>
            <person name="Zhao L."/>
            <person name="Fang X."/>
            <person name="Chen L."/>
            <person name="Dong Y."/>
            <person name="Chen Y."/>
            <person name="Ding Y."/>
            <person name="Zhao R."/>
            <person name="Feng M."/>
            <person name="Zhu Y."/>
            <person name="Feng Y."/>
            <person name="Jiang X."/>
            <person name="Zhu D."/>
            <person name="Xiang H."/>
            <person name="Feng X."/>
            <person name="Li S."/>
            <person name="Wang J."/>
            <person name="Zhang G."/>
            <person name="Kronforst M.R."/>
            <person name="Wang W."/>
        </authorList>
    </citation>
    <scope>NUCLEOTIDE SEQUENCE [LARGE SCALE GENOMIC DNA]</scope>
    <source>
        <strain evidence="10">Ya'a_city_454_Pm</strain>
        <tissue evidence="10">Whole body</tissue>
    </source>
</reference>
<evidence type="ECO:0000256" key="4">
    <source>
        <dbReference type="ARBA" id="ARBA00022723"/>
    </source>
</evidence>
<protein>
    <submittedName>
        <fullName evidence="10">Cytochrome P450 CYP12A2</fullName>
    </submittedName>
</protein>
<dbReference type="GO" id="GO:0016705">
    <property type="term" value="F:oxidoreductase activity, acting on paired donors, with incorporation or reduction of molecular oxygen"/>
    <property type="evidence" value="ECO:0007669"/>
    <property type="project" value="InterPro"/>
</dbReference>
<dbReference type="STRING" id="76193.A0A194QYL5"/>
<keyword evidence="11" id="KW-1185">Reference proteome</keyword>
<evidence type="ECO:0000256" key="8">
    <source>
        <dbReference type="PIRSR" id="PIRSR602401-1"/>
    </source>
</evidence>
<dbReference type="EMBL" id="KQ460947">
    <property type="protein sequence ID" value="KPJ10552.1"/>
    <property type="molecule type" value="Genomic_DNA"/>
</dbReference>
<dbReference type="InterPro" id="IPR036396">
    <property type="entry name" value="Cyt_P450_sf"/>
</dbReference>
<evidence type="ECO:0000256" key="7">
    <source>
        <dbReference type="ARBA" id="ARBA00023033"/>
    </source>
</evidence>
<dbReference type="InParanoid" id="A0A194QYL5"/>
<dbReference type="InterPro" id="IPR002401">
    <property type="entry name" value="Cyt_P450_E_grp-I"/>
</dbReference>
<name>A0A194QYL5_PAPMA</name>
<dbReference type="GO" id="GO:0004497">
    <property type="term" value="F:monooxygenase activity"/>
    <property type="evidence" value="ECO:0007669"/>
    <property type="project" value="UniProtKB-KW"/>
</dbReference>
<keyword evidence="4 8" id="KW-0479">Metal-binding</keyword>
<dbReference type="GO" id="GO:0020037">
    <property type="term" value="F:heme binding"/>
    <property type="evidence" value="ECO:0007669"/>
    <property type="project" value="InterPro"/>
</dbReference>
<keyword evidence="6 8" id="KW-0408">Iron</keyword>
<dbReference type="PRINTS" id="PR00385">
    <property type="entry name" value="P450"/>
</dbReference>
<feature type="binding site" description="axial binding residue" evidence="8">
    <location>
        <position position="536"/>
    </location>
    <ligand>
        <name>heme</name>
        <dbReference type="ChEBI" id="CHEBI:30413"/>
    </ligand>
    <ligandPart>
        <name>Fe</name>
        <dbReference type="ChEBI" id="CHEBI:18248"/>
    </ligandPart>
</feature>
<dbReference type="PANTHER" id="PTHR24279">
    <property type="entry name" value="CYTOCHROME P450"/>
    <property type="match status" value="1"/>
</dbReference>
<dbReference type="Pfam" id="PF00067">
    <property type="entry name" value="p450"/>
    <property type="match status" value="2"/>
</dbReference>
<sequence length="589" mass="68160">MKSWDEIPGPSQLPIISTLHHFLPLGSLHNLSGYNLMDKLYKTYGPIVKIPGMFGAQTYVMLFDAESFANVLRNENFMPKRPGFVSLEHYRKVYKKKKGEIIPEITGLGSDHGEAWKTLRSVVNPILMQPKTIKLYAATIDEIACEMVENQPRCLSASWWTSHISLNFFADMCKLHHDDFLQRKIVLRNENFMPKRPGFVSLEHYRKVYKKEKGEIIPEITGLGSDHGEAWKTLRSVVNPILMQPKTIKLYAATIDEISCEMVERMRVSRDDNGMLKSDLGEEMKLWSMESIAVIALGGRLNCLDPNLPEDSPVKKLIHYAHEAFALVDKLDFRPNLWRLYPTKLYKKTMKVLQELEDLNKYFIQEAIKRLNTETKSDNEKGVLEKLLEIDEHIAHLMASDLLFAGADTTSHSVLLILYLLAKNPEKQMKLREEILSGSDKRPYFKACIKEAMRIMPVASGNMRETSKEYNILGYHIPQQKSLLFAHEYTSMMECHYPRPNEYIPERWLADKEDPLYYGNAHPFAYNPFGFGTRSCIGRRIAELEIETLVTRVVQNFDMQWFGEPMKLYHSTLNYVQAPFNFIFKDVRI</sequence>
<comment type="cofactor">
    <cofactor evidence="1 8">
        <name>heme</name>
        <dbReference type="ChEBI" id="CHEBI:30413"/>
    </cofactor>
</comment>
<evidence type="ECO:0000256" key="3">
    <source>
        <dbReference type="ARBA" id="ARBA00022617"/>
    </source>
</evidence>
<evidence type="ECO:0000256" key="2">
    <source>
        <dbReference type="ARBA" id="ARBA00010617"/>
    </source>
</evidence>
<dbReference type="AlphaFoldDB" id="A0A194QYL5"/>
<dbReference type="PRINTS" id="PR00463">
    <property type="entry name" value="EP450I"/>
</dbReference>
<comment type="similarity">
    <text evidence="2 9">Belongs to the cytochrome P450 family.</text>
</comment>
<gene>
    <name evidence="10" type="ORF">RR48_06346</name>
</gene>